<accession>A0ABM9WLG2</accession>
<protein>
    <submittedName>
        <fullName evidence="3">YqjL</fullName>
    </submittedName>
</protein>
<feature type="chain" id="PRO_5046883835" evidence="1">
    <location>
        <begin position="21"/>
        <end position="251"/>
    </location>
</feature>
<proteinExistence type="predicted"/>
<dbReference type="PANTHER" id="PTHR43798">
    <property type="entry name" value="MONOACYLGLYCEROL LIPASE"/>
    <property type="match status" value="1"/>
</dbReference>
<name>A0ABM9WLG2_9GAMM</name>
<evidence type="ECO:0000256" key="1">
    <source>
        <dbReference type="SAM" id="SignalP"/>
    </source>
</evidence>
<dbReference type="SUPFAM" id="SSF53474">
    <property type="entry name" value="alpha/beta-Hydrolases"/>
    <property type="match status" value="1"/>
</dbReference>
<dbReference type="Gene3D" id="3.40.50.1820">
    <property type="entry name" value="alpha/beta hydrolase"/>
    <property type="match status" value="1"/>
</dbReference>
<dbReference type="EMBL" id="AAMX01000012">
    <property type="protein sequence ID" value="EAQ31732.1"/>
    <property type="molecule type" value="Genomic_DNA"/>
</dbReference>
<dbReference type="InterPro" id="IPR050266">
    <property type="entry name" value="AB_hydrolase_sf"/>
</dbReference>
<keyword evidence="4" id="KW-1185">Reference proteome</keyword>
<dbReference type="InterPro" id="IPR029058">
    <property type="entry name" value="AB_hydrolase_fold"/>
</dbReference>
<evidence type="ECO:0000259" key="2">
    <source>
        <dbReference type="Pfam" id="PF12146"/>
    </source>
</evidence>
<gene>
    <name evidence="3" type="ORF">OS145_06509</name>
</gene>
<keyword evidence="1" id="KW-0732">Signal</keyword>
<dbReference type="RefSeq" id="WP_006955877.1">
    <property type="nucleotide sequence ID" value="NZ_CH672406.1"/>
</dbReference>
<evidence type="ECO:0000313" key="4">
    <source>
        <dbReference type="Proteomes" id="UP000016543"/>
    </source>
</evidence>
<feature type="signal peptide" evidence="1">
    <location>
        <begin position="1"/>
        <end position="20"/>
    </location>
</feature>
<organism evidence="3 4">
    <name type="scientific">Idiomarina baltica OS145</name>
    <dbReference type="NCBI Taxonomy" id="314276"/>
    <lineage>
        <taxon>Bacteria</taxon>
        <taxon>Pseudomonadati</taxon>
        <taxon>Pseudomonadota</taxon>
        <taxon>Gammaproteobacteria</taxon>
        <taxon>Alteromonadales</taxon>
        <taxon>Idiomarinaceae</taxon>
        <taxon>Idiomarina</taxon>
    </lineage>
</organism>
<feature type="domain" description="Serine aminopeptidase S33" evidence="2">
    <location>
        <begin position="69"/>
        <end position="159"/>
    </location>
</feature>
<sequence>MRLHKIIYCLFLLIPTYSVAAEEVTVIFESGFGIDGEVWNPVIEQLPANIKVINPTRLSLASANTQPTTIQQDVSSLIKKIHRESEQRQVIVVGHSYGGLIVTEAMREASSQVLGVVLIEPTVKVQRVRYRKLDSERVARDDKVMAKYMPSHLLPHYKVLMQELDSTDENLIPLPADLRVTLYTSTQIHPEPMFIEETKAGKELWMQMHNELFSLIRAGQHIRSDKWGHSIHSEYPEEIANAILNLAAEGS</sequence>
<reference evidence="3 4" key="1">
    <citation type="submission" date="2006-01" db="EMBL/GenBank/DDBJ databases">
        <authorList>
            <person name="Brettar I."/>
            <person name="Hofle M."/>
            <person name="Ferriera S."/>
            <person name="Johnson J."/>
            <person name="Kravitz S."/>
            <person name="Halpern A."/>
            <person name="Remington K."/>
            <person name="Beeson K."/>
            <person name="Tran B."/>
            <person name="Rogers Y.-H."/>
            <person name="Friedman R."/>
            <person name="Venter J.C."/>
        </authorList>
    </citation>
    <scope>NUCLEOTIDE SEQUENCE [LARGE SCALE GENOMIC DNA]</scope>
    <source>
        <strain evidence="3 4">OS145</strain>
    </source>
</reference>
<dbReference type="Proteomes" id="UP000016543">
    <property type="component" value="Unassembled WGS sequence"/>
</dbReference>
<comment type="caution">
    <text evidence="3">The sequence shown here is derived from an EMBL/GenBank/DDBJ whole genome shotgun (WGS) entry which is preliminary data.</text>
</comment>
<dbReference type="InterPro" id="IPR022742">
    <property type="entry name" value="Hydrolase_4"/>
</dbReference>
<evidence type="ECO:0000313" key="3">
    <source>
        <dbReference type="EMBL" id="EAQ31732.1"/>
    </source>
</evidence>
<dbReference type="Pfam" id="PF12146">
    <property type="entry name" value="Hydrolase_4"/>
    <property type="match status" value="1"/>
</dbReference>